<dbReference type="Proteomes" id="UP000626180">
    <property type="component" value="Unassembled WGS sequence"/>
</dbReference>
<evidence type="ECO:0000313" key="3">
    <source>
        <dbReference type="Proteomes" id="UP000626180"/>
    </source>
</evidence>
<sequence length="102" mass="11512">MPDHHDPDKWVSRHYPIQEDLSVQKRIWIVERAGWYVLCVIVLFTLLGLFSKGPLSESVAKSQSGNLIVSYERFVRNGASMPVRIQARADSTGKAIIMLDGD</sequence>
<protein>
    <recommendedName>
        <fullName evidence="4">Peptidase M41 FtsH extracellular domain-containing protein</fullName>
    </recommendedName>
</protein>
<accession>A0ABS0FRW8</accession>
<evidence type="ECO:0000313" key="2">
    <source>
        <dbReference type="EMBL" id="MBF8643095.1"/>
    </source>
</evidence>
<keyword evidence="1" id="KW-0472">Membrane</keyword>
<keyword evidence="1" id="KW-0812">Transmembrane</keyword>
<reference evidence="2 3" key="1">
    <citation type="submission" date="2020-10" db="EMBL/GenBank/DDBJ databases">
        <title>Genome sequences of Pseudomonas isolates.</title>
        <authorList>
            <person name="Wessels L."/>
            <person name="Reich F."/>
            <person name="Hammerl J."/>
        </authorList>
    </citation>
    <scope>NUCLEOTIDE SEQUENCE [LARGE SCALE GENOMIC DNA]</scope>
    <source>
        <strain evidence="2 3">20-MO00624-0</strain>
    </source>
</reference>
<dbReference type="EMBL" id="JADMCD010000014">
    <property type="protein sequence ID" value="MBF8643095.1"/>
    <property type="molecule type" value="Genomic_DNA"/>
</dbReference>
<evidence type="ECO:0000256" key="1">
    <source>
        <dbReference type="SAM" id="Phobius"/>
    </source>
</evidence>
<gene>
    <name evidence="2" type="ORF">IRZ65_20710</name>
</gene>
<feature type="transmembrane region" description="Helical" evidence="1">
    <location>
        <begin position="33"/>
        <end position="51"/>
    </location>
</feature>
<keyword evidence="3" id="KW-1185">Reference proteome</keyword>
<comment type="caution">
    <text evidence="2">The sequence shown here is derived from an EMBL/GenBank/DDBJ whole genome shotgun (WGS) entry which is preliminary data.</text>
</comment>
<name>A0ABS0FRW8_PSELU</name>
<evidence type="ECO:0008006" key="4">
    <source>
        <dbReference type="Google" id="ProtNLM"/>
    </source>
</evidence>
<organism evidence="2 3">
    <name type="scientific">Pseudomonas luteola</name>
    <dbReference type="NCBI Taxonomy" id="47886"/>
    <lineage>
        <taxon>Bacteria</taxon>
        <taxon>Pseudomonadati</taxon>
        <taxon>Pseudomonadota</taxon>
        <taxon>Gammaproteobacteria</taxon>
        <taxon>Pseudomonadales</taxon>
        <taxon>Pseudomonadaceae</taxon>
        <taxon>Pseudomonas</taxon>
    </lineage>
</organism>
<dbReference type="RefSeq" id="WP_196122147.1">
    <property type="nucleotide sequence ID" value="NZ_JADMCD010000014.1"/>
</dbReference>
<proteinExistence type="predicted"/>
<keyword evidence="1" id="KW-1133">Transmembrane helix</keyword>